<reference evidence="1" key="1">
    <citation type="journal article" date="2013" name="Genome Announc.">
        <title>Draft Genome Sequence of Loktanella cinnabarina LL-001T, Isolated from Deep-Sea Floor Sediment.</title>
        <authorList>
            <person name="Nishi S."/>
            <person name="Tsubouchi T."/>
            <person name="Takaki Y."/>
            <person name="Koyanagi R."/>
            <person name="Satoh N."/>
            <person name="Maruyama T."/>
            <person name="Hatada Y."/>
        </authorList>
    </citation>
    <scope>NUCLEOTIDE SEQUENCE [LARGE SCALE GENOMIC DNA]</scope>
    <source>
        <strain evidence="1">LL-001</strain>
    </source>
</reference>
<organism evidence="1 2">
    <name type="scientific">Limimaricola cinnabarinus LL-001</name>
    <dbReference type="NCBI Taxonomy" id="1337093"/>
    <lineage>
        <taxon>Bacteria</taxon>
        <taxon>Pseudomonadati</taxon>
        <taxon>Pseudomonadota</taxon>
        <taxon>Alphaproteobacteria</taxon>
        <taxon>Rhodobacterales</taxon>
        <taxon>Paracoccaceae</taxon>
        <taxon>Limimaricola</taxon>
    </lineage>
</organism>
<proteinExistence type="predicted"/>
<name>U2YY18_9RHOB</name>
<sequence>MLRKSVSSMTASFSAFLQWTASTSALPKVEKRFMMAMQIWISAV</sequence>
<accession>U2YY18</accession>
<dbReference type="EMBL" id="BATB01000001">
    <property type="protein sequence ID" value="GAD53955.1"/>
    <property type="molecule type" value="Genomic_DNA"/>
</dbReference>
<evidence type="ECO:0000313" key="1">
    <source>
        <dbReference type="EMBL" id="GAD53955.1"/>
    </source>
</evidence>
<comment type="caution">
    <text evidence="1">The sequence shown here is derived from an EMBL/GenBank/DDBJ whole genome shotgun (WGS) entry which is preliminary data.</text>
</comment>
<gene>
    <name evidence="1" type="ORF">MBELCI_0007</name>
</gene>
<dbReference type="AlphaFoldDB" id="U2YY18"/>
<protein>
    <submittedName>
        <fullName evidence="1">Uncharacterized protein</fullName>
    </submittedName>
</protein>
<keyword evidence="2" id="KW-1185">Reference proteome</keyword>
<dbReference type="Proteomes" id="UP000016566">
    <property type="component" value="Unassembled WGS sequence"/>
</dbReference>
<evidence type="ECO:0000313" key="2">
    <source>
        <dbReference type="Proteomes" id="UP000016566"/>
    </source>
</evidence>